<dbReference type="Proteomes" id="UP000002668">
    <property type="component" value="Genome"/>
</dbReference>
<dbReference type="InParanoid" id="E4ZZ81"/>
<proteinExistence type="predicted"/>
<organism evidence="3">
    <name type="scientific">Leptosphaeria maculans (strain JN3 / isolate v23.1.3 / race Av1-4-5-6-7-8)</name>
    <name type="common">Blackleg fungus</name>
    <name type="synonym">Phoma lingam</name>
    <dbReference type="NCBI Taxonomy" id="985895"/>
    <lineage>
        <taxon>Eukaryota</taxon>
        <taxon>Fungi</taxon>
        <taxon>Dikarya</taxon>
        <taxon>Ascomycota</taxon>
        <taxon>Pezizomycotina</taxon>
        <taxon>Dothideomycetes</taxon>
        <taxon>Pleosporomycetidae</taxon>
        <taxon>Pleosporales</taxon>
        <taxon>Pleosporineae</taxon>
        <taxon>Leptosphaeriaceae</taxon>
        <taxon>Plenodomus</taxon>
        <taxon>Plenodomus lingam/Leptosphaeria maculans species complex</taxon>
    </lineage>
</organism>
<dbReference type="HOGENOM" id="CLU_004184_7_0_1"/>
<protein>
    <recommendedName>
        <fullName evidence="1">Heterokaryon incompatibility domain-containing protein</fullName>
    </recommendedName>
</protein>
<reference evidence="3" key="1">
    <citation type="journal article" date="2011" name="Nat. Commun.">
        <title>Effector diversification within compartments of the Leptosphaeria maculans genome affected by Repeat-Induced Point mutations.</title>
        <authorList>
            <person name="Rouxel T."/>
            <person name="Grandaubert J."/>
            <person name="Hane J.K."/>
            <person name="Hoede C."/>
            <person name="van de Wouw A.P."/>
            <person name="Couloux A."/>
            <person name="Dominguez V."/>
            <person name="Anthouard V."/>
            <person name="Bally P."/>
            <person name="Bourras S."/>
            <person name="Cozijnsen A.J."/>
            <person name="Ciuffetti L.M."/>
            <person name="Degrave A."/>
            <person name="Dilmaghani A."/>
            <person name="Duret L."/>
            <person name="Fudal I."/>
            <person name="Goodwin S.B."/>
            <person name="Gout L."/>
            <person name="Glaser N."/>
            <person name="Linglin J."/>
            <person name="Kema G.H.J."/>
            <person name="Lapalu N."/>
            <person name="Lawrence C.B."/>
            <person name="May K."/>
            <person name="Meyer M."/>
            <person name="Ollivier B."/>
            <person name="Poulain J."/>
            <person name="Schoch C.L."/>
            <person name="Simon A."/>
            <person name="Spatafora J.W."/>
            <person name="Stachowiak A."/>
            <person name="Turgeon B.G."/>
            <person name="Tyler B.M."/>
            <person name="Vincent D."/>
            <person name="Weissenbach J."/>
            <person name="Amselem J."/>
            <person name="Quesneville H."/>
            <person name="Oliver R.P."/>
            <person name="Wincker P."/>
            <person name="Balesdent M.-H."/>
            <person name="Howlett B.J."/>
        </authorList>
    </citation>
    <scope>NUCLEOTIDE SEQUENCE [LARGE SCALE GENOMIC DNA]</scope>
    <source>
        <strain evidence="3">JN3 / isolate v23.1.3 / race Av1-4-5-6-7-8</strain>
    </source>
</reference>
<dbReference type="STRING" id="985895.E4ZZ81"/>
<sequence>MVLPAYHYAPLPTDIPTIRILEVQPSSGQPGEFVCRLRHVSLLEGPEYTALSYSWGAVNGTVPVVFLDGQGQRAELLITETLHSFFRQIITDSAESITRLALWVDAVCINQSDLEEKNSQVAMMHKIYHQAQKVAVWLGDGSKETETAMDIIPRLAAVEEQANLLKQDANLTVGGRQPLSVRLGLPRDGADEYMALVALLRNPWFARVWIIQEVAMATHVIVKCGFRSASWDDFVSAFHVLNSLNMIMPDPAQYVQLVTRTLGIIDARASKLSGHERDTLGTLLRCRSSLATNPRDKVYGLLGLTTDAQALDFRPDYKAEVHQTYIRIAFAIITAEGSLDVLGVPRGTSTSAVSSLPSWVPDWSTWTSTPALNRRDRPANCPRTSEFLTRNASRDTKPIASLHDGHLLHLHGYTWDHISHVGALLHSEDELADYTLWIPSALKFYRQHTQSLLNWEHMTHAHCKTAIYPPTGQPILEAYWQTITAGWSVEEAPLSTTDYLKWDTYHRPFPSLRRHLGTLATTSAYATFTFALNCFKQLFSAQPNSGFDRSLTLASNRRLVRSARGYLGLVPAQARVGDGIALVAGAGAPLVVRAVGAGRWELLGEGYVHGVMDGECWDAGRCGVVELG</sequence>
<evidence type="ECO:0000259" key="1">
    <source>
        <dbReference type="Pfam" id="PF06985"/>
    </source>
</evidence>
<dbReference type="Pfam" id="PF26639">
    <property type="entry name" value="Het-6_barrel"/>
    <property type="match status" value="1"/>
</dbReference>
<dbReference type="OMA" id="DIAINSH"/>
<evidence type="ECO:0000313" key="2">
    <source>
        <dbReference type="EMBL" id="CBX96676.1"/>
    </source>
</evidence>
<dbReference type="EMBL" id="FP929129">
    <property type="protein sequence ID" value="CBX96676.1"/>
    <property type="molecule type" value="Genomic_DNA"/>
</dbReference>
<dbReference type="PANTHER" id="PTHR24148">
    <property type="entry name" value="ANKYRIN REPEAT DOMAIN-CONTAINING PROTEIN 39 HOMOLOG-RELATED"/>
    <property type="match status" value="1"/>
</dbReference>
<dbReference type="PANTHER" id="PTHR24148:SF73">
    <property type="entry name" value="HET DOMAIN PROTEIN (AFU_ORTHOLOGUE AFUA_8G01020)"/>
    <property type="match status" value="1"/>
</dbReference>
<keyword evidence="3" id="KW-1185">Reference proteome</keyword>
<dbReference type="Pfam" id="PF06985">
    <property type="entry name" value="HET"/>
    <property type="match status" value="1"/>
</dbReference>
<dbReference type="InterPro" id="IPR010730">
    <property type="entry name" value="HET"/>
</dbReference>
<dbReference type="InterPro" id="IPR052895">
    <property type="entry name" value="HetReg/Transcr_Mod"/>
</dbReference>
<feature type="domain" description="Heterokaryon incompatibility" evidence="1">
    <location>
        <begin position="48"/>
        <end position="213"/>
    </location>
</feature>
<evidence type="ECO:0000313" key="3">
    <source>
        <dbReference type="Proteomes" id="UP000002668"/>
    </source>
</evidence>
<name>E4ZZ81_LEPMJ</name>
<dbReference type="eggNOG" id="ENOG502RS2X">
    <property type="taxonomic scope" value="Eukaryota"/>
</dbReference>
<dbReference type="OrthoDB" id="5416609at2759"/>
<dbReference type="VEuPathDB" id="FungiDB:LEMA_P109410.1"/>
<dbReference type="AlphaFoldDB" id="E4ZZ81"/>
<dbReference type="GeneID" id="13290145"/>
<accession>E4ZZ81</accession>
<gene>
    <name evidence="2" type="ORF">LEMA_P109410.1</name>
</gene>